<feature type="transmembrane region" description="Helical" evidence="1">
    <location>
        <begin position="133"/>
        <end position="151"/>
    </location>
</feature>
<evidence type="ECO:0000256" key="1">
    <source>
        <dbReference type="SAM" id="Phobius"/>
    </source>
</evidence>
<feature type="transmembrane region" description="Helical" evidence="1">
    <location>
        <begin position="12"/>
        <end position="29"/>
    </location>
</feature>
<comment type="caution">
    <text evidence="2">The sequence shown here is derived from an EMBL/GenBank/DDBJ whole genome shotgun (WGS) entry which is preliminary data.</text>
</comment>
<feature type="transmembrane region" description="Helical" evidence="1">
    <location>
        <begin position="41"/>
        <end position="62"/>
    </location>
</feature>
<reference evidence="2 3" key="1">
    <citation type="submission" date="2024-06" db="EMBL/GenBank/DDBJ databases">
        <title>The Natural Products Discovery Center: Release of the First 8490 Sequenced Strains for Exploring Actinobacteria Biosynthetic Diversity.</title>
        <authorList>
            <person name="Kalkreuter E."/>
            <person name="Kautsar S.A."/>
            <person name="Yang D."/>
            <person name="Bader C.D."/>
            <person name="Teijaro C.N."/>
            <person name="Fluegel L."/>
            <person name="Davis C.M."/>
            <person name="Simpson J.R."/>
            <person name="Lauterbach L."/>
            <person name="Steele A.D."/>
            <person name="Gui C."/>
            <person name="Meng S."/>
            <person name="Li G."/>
            <person name="Viehrig K."/>
            <person name="Ye F."/>
            <person name="Su P."/>
            <person name="Kiefer A.F."/>
            <person name="Nichols A."/>
            <person name="Cepeda A.J."/>
            <person name="Yan W."/>
            <person name="Fan B."/>
            <person name="Jiang Y."/>
            <person name="Adhikari A."/>
            <person name="Zheng C.-J."/>
            <person name="Schuster L."/>
            <person name="Cowan T.M."/>
            <person name="Smanski M.J."/>
            <person name="Chevrette M.G."/>
            <person name="De Carvalho L.P.S."/>
            <person name="Shen B."/>
        </authorList>
    </citation>
    <scope>NUCLEOTIDE SEQUENCE [LARGE SCALE GENOMIC DNA]</scope>
    <source>
        <strain evidence="2 3">NPDC049344</strain>
    </source>
</reference>
<evidence type="ECO:0000313" key="3">
    <source>
        <dbReference type="Proteomes" id="UP001552521"/>
    </source>
</evidence>
<gene>
    <name evidence="2" type="ORF">AB0K36_07015</name>
</gene>
<evidence type="ECO:0000313" key="2">
    <source>
        <dbReference type="EMBL" id="MEV4680517.1"/>
    </source>
</evidence>
<name>A0ABV3HPM3_9ACTN</name>
<keyword evidence="1" id="KW-0812">Transmembrane</keyword>
<protein>
    <submittedName>
        <fullName evidence="2">Uncharacterized protein</fullName>
    </submittedName>
</protein>
<feature type="transmembrane region" description="Helical" evidence="1">
    <location>
        <begin position="109"/>
        <end position="126"/>
    </location>
</feature>
<dbReference type="RefSeq" id="WP_364589373.1">
    <property type="nucleotide sequence ID" value="NZ_JBFAQK010000006.1"/>
</dbReference>
<feature type="transmembrane region" description="Helical" evidence="1">
    <location>
        <begin position="83"/>
        <end position="103"/>
    </location>
</feature>
<keyword evidence="3" id="KW-1185">Reference proteome</keyword>
<accession>A0ABV3HPM3</accession>
<keyword evidence="1" id="KW-0472">Membrane</keyword>
<dbReference type="EMBL" id="JBFAQK010000006">
    <property type="protein sequence ID" value="MEV4680517.1"/>
    <property type="molecule type" value="Genomic_DNA"/>
</dbReference>
<keyword evidence="1" id="KW-1133">Transmembrane helix</keyword>
<organism evidence="2 3">
    <name type="scientific">Streptomyces kurssanovii</name>
    <dbReference type="NCBI Taxonomy" id="67312"/>
    <lineage>
        <taxon>Bacteria</taxon>
        <taxon>Bacillati</taxon>
        <taxon>Actinomycetota</taxon>
        <taxon>Actinomycetes</taxon>
        <taxon>Kitasatosporales</taxon>
        <taxon>Streptomycetaceae</taxon>
        <taxon>Streptomyces</taxon>
    </lineage>
</organism>
<sequence>MIWWLKLRAVPALAAGTTATFLIGLLIGSSELPVPAVAGQAGHFLVGHLITLVPGVLLLYGAARADQRTERISTRPLSSWDTCLALGTAAVAMAAAVLCHLLWRTDIAMVLGRNIAGYIGMALLLAPLLGHRVAGAALATVPLICAAAGWGPGGRPQPWAWLLHPGNSLPALALAGATLCAGTAVTALIGRGAAPLIARIQ</sequence>
<feature type="transmembrane region" description="Helical" evidence="1">
    <location>
        <begin position="171"/>
        <end position="190"/>
    </location>
</feature>
<proteinExistence type="predicted"/>
<dbReference type="Proteomes" id="UP001552521">
    <property type="component" value="Unassembled WGS sequence"/>
</dbReference>